<reference evidence="4" key="1">
    <citation type="submission" date="2021-06" db="EMBL/GenBank/DDBJ databases">
        <authorList>
            <consortium name="DOE Joint Genome Institute"/>
            <person name="Mondo S.J."/>
            <person name="Amses K.R."/>
            <person name="Simmons D.R."/>
            <person name="Longcore J.E."/>
            <person name="Seto K."/>
            <person name="Alves G.H."/>
            <person name="Bonds A.E."/>
            <person name="Quandt C.A."/>
            <person name="Davis W.J."/>
            <person name="Chang Y."/>
            <person name="Letcher P.M."/>
            <person name="Powell M.J."/>
            <person name="Kuo A."/>
            <person name="Labutti K."/>
            <person name="Pangilinan J."/>
            <person name="Andreopoulos W."/>
            <person name="Tritt A."/>
            <person name="Riley R."/>
            <person name="Hundley H."/>
            <person name="Johnson J."/>
            <person name="Lipzen A."/>
            <person name="Barry K."/>
            <person name="Berbee M.L."/>
            <person name="Buchler N.E."/>
            <person name="Grigoriev I.V."/>
            <person name="Spatafora J.W."/>
            <person name="Stajich J.E."/>
            <person name="James T.Y."/>
        </authorList>
    </citation>
    <scope>NUCLEOTIDE SEQUENCE</scope>
    <source>
        <strain evidence="4">AG</strain>
    </source>
</reference>
<feature type="domain" description="EGF-like" evidence="3">
    <location>
        <begin position="16"/>
        <end position="52"/>
    </location>
</feature>
<organism evidence="4 5">
    <name type="scientific">Umbelopsis ramanniana AG</name>
    <dbReference type="NCBI Taxonomy" id="1314678"/>
    <lineage>
        <taxon>Eukaryota</taxon>
        <taxon>Fungi</taxon>
        <taxon>Fungi incertae sedis</taxon>
        <taxon>Mucoromycota</taxon>
        <taxon>Mucoromycotina</taxon>
        <taxon>Umbelopsidomycetes</taxon>
        <taxon>Umbelopsidales</taxon>
        <taxon>Umbelopsidaceae</taxon>
        <taxon>Umbelopsis</taxon>
    </lineage>
</organism>
<dbReference type="Proteomes" id="UP001206595">
    <property type="component" value="Unassembled WGS sequence"/>
</dbReference>
<dbReference type="AlphaFoldDB" id="A0AAD5H8Y8"/>
<proteinExistence type="predicted"/>
<keyword evidence="1" id="KW-0245">EGF-like domain</keyword>
<name>A0AAD5H8Y8_UMBRA</name>
<evidence type="ECO:0000256" key="1">
    <source>
        <dbReference type="PROSITE-ProRule" id="PRU00076"/>
    </source>
</evidence>
<evidence type="ECO:0000313" key="4">
    <source>
        <dbReference type="EMBL" id="KAI8576000.1"/>
    </source>
</evidence>
<dbReference type="PROSITE" id="PS50026">
    <property type="entry name" value="EGF_3"/>
    <property type="match status" value="1"/>
</dbReference>
<dbReference type="SUPFAM" id="SSF57196">
    <property type="entry name" value="EGF/Laminin"/>
    <property type="match status" value="1"/>
</dbReference>
<dbReference type="Gene3D" id="2.10.25.10">
    <property type="entry name" value="Laminin"/>
    <property type="match status" value="1"/>
</dbReference>
<keyword evidence="1" id="KW-1015">Disulfide bond</keyword>
<feature type="disulfide bond" evidence="1">
    <location>
        <begin position="42"/>
        <end position="51"/>
    </location>
</feature>
<keyword evidence="5" id="KW-1185">Reference proteome</keyword>
<feature type="chain" id="PRO_5044305581" description="EGF-like domain-containing protein" evidence="2">
    <location>
        <begin position="17"/>
        <end position="76"/>
    </location>
</feature>
<protein>
    <recommendedName>
        <fullName evidence="3">EGF-like domain-containing protein</fullName>
    </recommendedName>
</protein>
<evidence type="ECO:0000313" key="5">
    <source>
        <dbReference type="Proteomes" id="UP001206595"/>
    </source>
</evidence>
<dbReference type="EMBL" id="MU620964">
    <property type="protein sequence ID" value="KAI8576000.1"/>
    <property type="molecule type" value="Genomic_DNA"/>
</dbReference>
<dbReference type="PROSITE" id="PS01186">
    <property type="entry name" value="EGF_2"/>
    <property type="match status" value="1"/>
</dbReference>
<comment type="caution">
    <text evidence="1">Lacks conserved residue(s) required for the propagation of feature annotation.</text>
</comment>
<dbReference type="InterPro" id="IPR000742">
    <property type="entry name" value="EGF"/>
</dbReference>
<evidence type="ECO:0000259" key="3">
    <source>
        <dbReference type="PROSITE" id="PS50026"/>
    </source>
</evidence>
<gene>
    <name evidence="4" type="ORF">K450DRAFT_258886</name>
</gene>
<feature type="signal peptide" evidence="2">
    <location>
        <begin position="1"/>
        <end position="16"/>
    </location>
</feature>
<comment type="caution">
    <text evidence="4">The sequence shown here is derived from an EMBL/GenBank/DDBJ whole genome shotgun (WGS) entry which is preliminary data.</text>
</comment>
<keyword evidence="2" id="KW-0732">Signal</keyword>
<reference evidence="4" key="2">
    <citation type="journal article" date="2022" name="Proc. Natl. Acad. Sci. U.S.A.">
        <title>Diploid-dominant life cycles characterize the early evolution of Fungi.</title>
        <authorList>
            <person name="Amses K.R."/>
            <person name="Simmons D.R."/>
            <person name="Longcore J.E."/>
            <person name="Mondo S.J."/>
            <person name="Seto K."/>
            <person name="Jeronimo G.H."/>
            <person name="Bonds A.E."/>
            <person name="Quandt C.A."/>
            <person name="Davis W.J."/>
            <person name="Chang Y."/>
            <person name="Federici B.A."/>
            <person name="Kuo A."/>
            <person name="LaButti K."/>
            <person name="Pangilinan J."/>
            <person name="Andreopoulos W."/>
            <person name="Tritt A."/>
            <person name="Riley R."/>
            <person name="Hundley H."/>
            <person name="Johnson J."/>
            <person name="Lipzen A."/>
            <person name="Barry K."/>
            <person name="Lang B.F."/>
            <person name="Cuomo C.A."/>
            <person name="Buchler N.E."/>
            <person name="Grigoriev I.V."/>
            <person name="Spatafora J.W."/>
            <person name="Stajich J.E."/>
            <person name="James T.Y."/>
        </authorList>
    </citation>
    <scope>NUCLEOTIDE SEQUENCE</scope>
    <source>
        <strain evidence="4">AG</strain>
    </source>
</reference>
<sequence length="76" mass="8737">MRGSFLFVFFTYSLSAIYFCFLLQCGANGHCVRIDHNYTCSCFQGFSFISCTNTQAQCKYCDRVAASYSLYHFCNN</sequence>
<accession>A0AAD5H8Y8</accession>
<dbReference type="GeneID" id="75917263"/>
<dbReference type="RefSeq" id="XP_051441004.1">
    <property type="nucleotide sequence ID" value="XM_051591920.1"/>
</dbReference>
<evidence type="ECO:0000256" key="2">
    <source>
        <dbReference type="SAM" id="SignalP"/>
    </source>
</evidence>